<keyword evidence="1" id="KW-1133">Transmembrane helix</keyword>
<gene>
    <name evidence="2" type="ORF">OS242_02200</name>
</gene>
<name>A0ABT3WVR8_9BACL</name>
<dbReference type="EMBL" id="JAPMLT010000001">
    <property type="protein sequence ID" value="MCX7568783.1"/>
    <property type="molecule type" value="Genomic_DNA"/>
</dbReference>
<proteinExistence type="predicted"/>
<accession>A0ABT3WVR8</accession>
<keyword evidence="3" id="KW-1185">Reference proteome</keyword>
<dbReference type="Proteomes" id="UP001208017">
    <property type="component" value="Unassembled WGS sequence"/>
</dbReference>
<evidence type="ECO:0000256" key="1">
    <source>
        <dbReference type="SAM" id="Phobius"/>
    </source>
</evidence>
<comment type="caution">
    <text evidence="2">The sequence shown here is derived from an EMBL/GenBank/DDBJ whole genome shotgun (WGS) entry which is preliminary data.</text>
</comment>
<evidence type="ECO:0000313" key="3">
    <source>
        <dbReference type="Proteomes" id="UP001208017"/>
    </source>
</evidence>
<evidence type="ECO:0000313" key="2">
    <source>
        <dbReference type="EMBL" id="MCX7568783.1"/>
    </source>
</evidence>
<feature type="transmembrane region" description="Helical" evidence="1">
    <location>
        <begin position="193"/>
        <end position="211"/>
    </location>
</feature>
<sequence>MIASLFLPSSAMAHKPLFVEEQPSGFEQAFRIPDANVSYATYSDLAAAGEVDLFALTLTEETPFYARISVPKREGHADFAPALVLIGPGLPTSNTPPNFPIELSREQGRAIFLPEGEADEFFEPFTQTTLFQRQWISRTLAPGTYYLAVYDPAGKTGKYVLATGEKEAFRLTDWLTFPATWWKVRMWYDPVQTWLLLGGAAAAVAGITYLIRMRRDDE</sequence>
<reference evidence="2 3" key="1">
    <citation type="submission" date="2022-11" db="EMBL/GenBank/DDBJ databases">
        <title>Study of microbial diversity in lake waters.</title>
        <authorList>
            <person name="Zhang J."/>
        </authorList>
    </citation>
    <scope>NUCLEOTIDE SEQUENCE [LARGE SCALE GENOMIC DNA]</scope>
    <source>
        <strain evidence="2 3">DT12</strain>
    </source>
</reference>
<keyword evidence="1" id="KW-0812">Transmembrane</keyword>
<dbReference type="RefSeq" id="WP_267150021.1">
    <property type="nucleotide sequence ID" value="NZ_JAPMLT010000001.1"/>
</dbReference>
<protein>
    <submittedName>
        <fullName evidence="2">Uncharacterized protein</fullName>
    </submittedName>
</protein>
<keyword evidence="1" id="KW-0472">Membrane</keyword>
<organism evidence="2 3">
    <name type="scientific">Tumebacillus lacus</name>
    <dbReference type="NCBI Taxonomy" id="2995335"/>
    <lineage>
        <taxon>Bacteria</taxon>
        <taxon>Bacillati</taxon>
        <taxon>Bacillota</taxon>
        <taxon>Bacilli</taxon>
        <taxon>Bacillales</taxon>
        <taxon>Alicyclobacillaceae</taxon>
        <taxon>Tumebacillus</taxon>
    </lineage>
</organism>